<evidence type="ECO:0000313" key="3">
    <source>
        <dbReference type="Proteomes" id="UP001500984"/>
    </source>
</evidence>
<organism evidence="2 3">
    <name type="scientific">Brevibacterium salitolerans</name>
    <dbReference type="NCBI Taxonomy" id="1403566"/>
    <lineage>
        <taxon>Bacteria</taxon>
        <taxon>Bacillati</taxon>
        <taxon>Actinomycetota</taxon>
        <taxon>Actinomycetes</taxon>
        <taxon>Micrococcales</taxon>
        <taxon>Brevibacteriaceae</taxon>
        <taxon>Brevibacterium</taxon>
    </lineage>
</organism>
<evidence type="ECO:0000313" key="2">
    <source>
        <dbReference type="EMBL" id="GAA2089504.1"/>
    </source>
</evidence>
<dbReference type="PROSITE" id="PS51257">
    <property type="entry name" value="PROKAR_LIPOPROTEIN"/>
    <property type="match status" value="1"/>
</dbReference>
<evidence type="ECO:0000256" key="1">
    <source>
        <dbReference type="SAM" id="Phobius"/>
    </source>
</evidence>
<keyword evidence="1" id="KW-0472">Membrane</keyword>
<dbReference type="RefSeq" id="WP_344334881.1">
    <property type="nucleotide sequence ID" value="NZ_BAAAPZ010000002.1"/>
</dbReference>
<keyword evidence="1" id="KW-0812">Transmembrane</keyword>
<dbReference type="Proteomes" id="UP001500984">
    <property type="component" value="Unassembled WGS sequence"/>
</dbReference>
<name>A0ABN2WCW4_9MICO</name>
<feature type="transmembrane region" description="Helical" evidence="1">
    <location>
        <begin position="35"/>
        <end position="57"/>
    </location>
</feature>
<evidence type="ECO:0008006" key="4">
    <source>
        <dbReference type="Google" id="ProtNLM"/>
    </source>
</evidence>
<comment type="caution">
    <text evidence="2">The sequence shown here is derived from an EMBL/GenBank/DDBJ whole genome shotgun (WGS) entry which is preliminary data.</text>
</comment>
<keyword evidence="3" id="KW-1185">Reference proteome</keyword>
<accession>A0ABN2WCW4</accession>
<keyword evidence="1" id="KW-1133">Transmembrane helix</keyword>
<protein>
    <recommendedName>
        <fullName evidence="4">PH domain-containing protein</fullName>
    </recommendedName>
</protein>
<proteinExistence type="predicted"/>
<reference evidence="2 3" key="1">
    <citation type="journal article" date="2019" name="Int. J. Syst. Evol. Microbiol.">
        <title>The Global Catalogue of Microorganisms (GCM) 10K type strain sequencing project: providing services to taxonomists for standard genome sequencing and annotation.</title>
        <authorList>
            <consortium name="The Broad Institute Genomics Platform"/>
            <consortium name="The Broad Institute Genome Sequencing Center for Infectious Disease"/>
            <person name="Wu L."/>
            <person name="Ma J."/>
        </authorList>
    </citation>
    <scope>NUCLEOTIDE SEQUENCE [LARGE SCALE GENOMIC DNA]</scope>
    <source>
        <strain evidence="2 3">JCM 15900</strain>
    </source>
</reference>
<gene>
    <name evidence="2" type="ORF">GCM10009823_05350</name>
</gene>
<sequence>MRAGRTFLAVLGTALVISALWVGIACLTADSPLDIALVPAIIGVIALVGLLVGAPLLSRFVEAQEVAGRIEVRYVLRARRVIPVPDIDEVVLVRTLRLSSWSGRPSSAPRVVLRRGGRTVEHGHMERIGDDFFEVVVILDLVPNPILGCLAGRERHTGQNYWLRDTHVSASSHVHPGNVPSR</sequence>
<dbReference type="EMBL" id="BAAAPZ010000002">
    <property type="protein sequence ID" value="GAA2089504.1"/>
    <property type="molecule type" value="Genomic_DNA"/>
</dbReference>